<evidence type="ECO:0000256" key="3">
    <source>
        <dbReference type="PROSITE-ProRule" id="PRU00169"/>
    </source>
</evidence>
<evidence type="ECO:0000313" key="6">
    <source>
        <dbReference type="EMBL" id="MFL9927293.1"/>
    </source>
</evidence>
<evidence type="ECO:0000313" key="7">
    <source>
        <dbReference type="Proteomes" id="UP001629246"/>
    </source>
</evidence>
<dbReference type="Gene3D" id="1.10.10.10">
    <property type="entry name" value="Winged helix-like DNA-binding domain superfamily/Winged helix DNA-binding domain"/>
    <property type="match status" value="1"/>
</dbReference>
<dbReference type="SMART" id="SM00421">
    <property type="entry name" value="HTH_LUXR"/>
    <property type="match status" value="1"/>
</dbReference>
<sequence>MSSFSSQPEFKLMTTTTLIVEDHPLYRGALVHLMQVVLSESTTLAASSAEEGLRMVDQAENVGVIMLDLGLPGLRGVDAIASFKYKCPSALIVVVSASEDRRETMAAIRAGAKAVLSKAVSTEVMADIMRRLLNNELIEPEWITANGKIAIDEEASVKLTPRQQEILVLLSHGQSNKEISLRLGLAEITVKMHVSAVFRTLKVVNRTQAVMAARRLGLYQVSEVE</sequence>
<dbReference type="Pfam" id="PF00196">
    <property type="entry name" value="GerE"/>
    <property type="match status" value="1"/>
</dbReference>
<dbReference type="InterPro" id="IPR000792">
    <property type="entry name" value="Tscrpt_reg_LuxR_C"/>
</dbReference>
<dbReference type="RefSeq" id="WP_408160533.1">
    <property type="nucleotide sequence ID" value="NZ_JAQQFM010000013.1"/>
</dbReference>
<dbReference type="Pfam" id="PF00072">
    <property type="entry name" value="Response_reg"/>
    <property type="match status" value="1"/>
</dbReference>
<dbReference type="InterPro" id="IPR001789">
    <property type="entry name" value="Sig_transdc_resp-reg_receiver"/>
</dbReference>
<evidence type="ECO:0000259" key="5">
    <source>
        <dbReference type="PROSITE" id="PS50110"/>
    </source>
</evidence>
<dbReference type="InterPro" id="IPR016032">
    <property type="entry name" value="Sig_transdc_resp-reg_C-effctor"/>
</dbReference>
<keyword evidence="7" id="KW-1185">Reference proteome</keyword>
<dbReference type="PANTHER" id="PTHR45566">
    <property type="entry name" value="HTH-TYPE TRANSCRIPTIONAL REGULATOR YHJB-RELATED"/>
    <property type="match status" value="1"/>
</dbReference>
<dbReference type="Gene3D" id="3.40.50.2300">
    <property type="match status" value="1"/>
</dbReference>
<dbReference type="SUPFAM" id="SSF46894">
    <property type="entry name" value="C-terminal effector domain of the bipartite response regulators"/>
    <property type="match status" value="1"/>
</dbReference>
<dbReference type="PANTHER" id="PTHR45566:SF2">
    <property type="entry name" value="NARL SUBFAMILY"/>
    <property type="match status" value="1"/>
</dbReference>
<accession>A0ABW9AEF2</accession>
<dbReference type="PRINTS" id="PR00038">
    <property type="entry name" value="HTHLUXR"/>
</dbReference>
<dbReference type="SUPFAM" id="SSF52172">
    <property type="entry name" value="CheY-like"/>
    <property type="match status" value="1"/>
</dbReference>
<protein>
    <submittedName>
        <fullName evidence="6">Response regulator transcription factor</fullName>
    </submittedName>
</protein>
<organism evidence="6 7">
    <name type="scientific">Herbaspirillum lusitanum</name>
    <dbReference type="NCBI Taxonomy" id="213312"/>
    <lineage>
        <taxon>Bacteria</taxon>
        <taxon>Pseudomonadati</taxon>
        <taxon>Pseudomonadota</taxon>
        <taxon>Betaproteobacteria</taxon>
        <taxon>Burkholderiales</taxon>
        <taxon>Oxalobacteraceae</taxon>
        <taxon>Herbaspirillum</taxon>
    </lineage>
</organism>
<gene>
    <name evidence="6" type="ORF">PQR62_23675</name>
</gene>
<evidence type="ECO:0000256" key="1">
    <source>
        <dbReference type="ARBA" id="ARBA00022553"/>
    </source>
</evidence>
<proteinExistence type="predicted"/>
<dbReference type="SMART" id="SM00448">
    <property type="entry name" value="REC"/>
    <property type="match status" value="1"/>
</dbReference>
<dbReference type="InterPro" id="IPR051015">
    <property type="entry name" value="EvgA-like"/>
</dbReference>
<feature type="domain" description="Response regulatory" evidence="5">
    <location>
        <begin position="16"/>
        <end position="133"/>
    </location>
</feature>
<dbReference type="Proteomes" id="UP001629246">
    <property type="component" value="Unassembled WGS sequence"/>
</dbReference>
<evidence type="ECO:0000259" key="4">
    <source>
        <dbReference type="PROSITE" id="PS50043"/>
    </source>
</evidence>
<dbReference type="CDD" id="cd06170">
    <property type="entry name" value="LuxR_C_like"/>
    <property type="match status" value="1"/>
</dbReference>
<feature type="modified residue" description="4-aspartylphosphate" evidence="3">
    <location>
        <position position="68"/>
    </location>
</feature>
<name>A0ABW9AEF2_9BURK</name>
<dbReference type="PROSITE" id="PS50110">
    <property type="entry name" value="RESPONSE_REGULATORY"/>
    <property type="match status" value="1"/>
</dbReference>
<dbReference type="InterPro" id="IPR036388">
    <property type="entry name" value="WH-like_DNA-bd_sf"/>
</dbReference>
<feature type="domain" description="HTH luxR-type" evidence="4">
    <location>
        <begin position="152"/>
        <end position="217"/>
    </location>
</feature>
<dbReference type="InterPro" id="IPR058245">
    <property type="entry name" value="NreC/VraR/RcsB-like_REC"/>
</dbReference>
<reference evidence="6 7" key="1">
    <citation type="journal article" date="2024" name="Chem. Sci.">
        <title>Discovery of megapolipeptins by genome mining of a Burkholderiales bacteria collection.</title>
        <authorList>
            <person name="Paulo B.S."/>
            <person name="Recchia M.J.J."/>
            <person name="Lee S."/>
            <person name="Fergusson C.H."/>
            <person name="Romanowski S.B."/>
            <person name="Hernandez A."/>
            <person name="Krull N."/>
            <person name="Liu D.Y."/>
            <person name="Cavanagh H."/>
            <person name="Bos A."/>
            <person name="Gray C.A."/>
            <person name="Murphy B.T."/>
            <person name="Linington R.G."/>
            <person name="Eustaquio A.S."/>
        </authorList>
    </citation>
    <scope>NUCLEOTIDE SEQUENCE [LARGE SCALE GENOMIC DNA]</scope>
    <source>
        <strain evidence="6 7">RL21-008-BIB-A</strain>
    </source>
</reference>
<dbReference type="EMBL" id="JAQQFM010000013">
    <property type="protein sequence ID" value="MFL9927293.1"/>
    <property type="molecule type" value="Genomic_DNA"/>
</dbReference>
<keyword evidence="1 3" id="KW-0597">Phosphoprotein</keyword>
<dbReference type="PROSITE" id="PS50043">
    <property type="entry name" value="HTH_LUXR_2"/>
    <property type="match status" value="1"/>
</dbReference>
<dbReference type="CDD" id="cd17535">
    <property type="entry name" value="REC_NarL-like"/>
    <property type="match status" value="1"/>
</dbReference>
<evidence type="ECO:0000256" key="2">
    <source>
        <dbReference type="ARBA" id="ARBA00023125"/>
    </source>
</evidence>
<keyword evidence="2" id="KW-0238">DNA-binding</keyword>
<dbReference type="InterPro" id="IPR011006">
    <property type="entry name" value="CheY-like_superfamily"/>
</dbReference>
<comment type="caution">
    <text evidence="6">The sequence shown here is derived from an EMBL/GenBank/DDBJ whole genome shotgun (WGS) entry which is preliminary data.</text>
</comment>